<dbReference type="InterPro" id="IPR016090">
    <property type="entry name" value="PLA2-like_dom"/>
</dbReference>
<feature type="domain" description="Phospholipase A2-like central" evidence="2">
    <location>
        <begin position="65"/>
        <end position="199"/>
    </location>
</feature>
<sequence>MKLASLFVVTVIGQELDLAEDITEESALAALSEAFEIDVTAELIDSEQITRRRGGQDTRSYGKVKVLQKYYNHQAGNSDFETKKLKLYGCHCGGGTKGDFDYTSGGSGVPVDRIDSVCRDYANCLKCIDEAYDNKCARDTRYRLVFQNGLPLCKNDVGSCQRSVCECDHQFAINMAGVFEDYSGANWFRGGFDRDLQCFKKDKRSAGEGFEVKPVGCCGTKETFPLNRIYRSDQCCVEQTATIKDIGTC</sequence>
<gene>
    <name evidence="3" type="ORF">OKIOD_LOCUS7621</name>
</gene>
<dbReference type="Proteomes" id="UP001158576">
    <property type="component" value="Chromosome XSR"/>
</dbReference>
<dbReference type="Pfam" id="PF00068">
    <property type="entry name" value="Phospholip_A2_1"/>
    <property type="match status" value="1"/>
</dbReference>
<dbReference type="InterPro" id="IPR036444">
    <property type="entry name" value="PLipase_A2_dom_sf"/>
</dbReference>
<proteinExistence type="inferred from homology"/>
<dbReference type="EMBL" id="OU015569">
    <property type="protein sequence ID" value="CAG5098887.1"/>
    <property type="molecule type" value="Genomic_DNA"/>
</dbReference>
<protein>
    <submittedName>
        <fullName evidence="3">Oidioi.mRNA.OKI2018_I69.XSR.g16063.t1.cds</fullName>
    </submittedName>
</protein>
<organism evidence="3 4">
    <name type="scientific">Oikopleura dioica</name>
    <name type="common">Tunicate</name>
    <dbReference type="NCBI Taxonomy" id="34765"/>
    <lineage>
        <taxon>Eukaryota</taxon>
        <taxon>Metazoa</taxon>
        <taxon>Chordata</taxon>
        <taxon>Tunicata</taxon>
        <taxon>Appendicularia</taxon>
        <taxon>Copelata</taxon>
        <taxon>Oikopleuridae</taxon>
        <taxon>Oikopleura</taxon>
    </lineage>
</organism>
<accession>A0ABN7SIW8</accession>
<name>A0ABN7SIW8_OIKDI</name>
<reference evidence="3 4" key="1">
    <citation type="submission" date="2021-04" db="EMBL/GenBank/DDBJ databases">
        <authorList>
            <person name="Bliznina A."/>
        </authorList>
    </citation>
    <scope>NUCLEOTIDE SEQUENCE [LARGE SCALE GENOMIC DNA]</scope>
</reference>
<evidence type="ECO:0000256" key="1">
    <source>
        <dbReference type="RuleBase" id="RU003654"/>
    </source>
</evidence>
<dbReference type="SMART" id="SM00085">
    <property type="entry name" value="PA2c"/>
    <property type="match status" value="1"/>
</dbReference>
<evidence type="ECO:0000313" key="4">
    <source>
        <dbReference type="Proteomes" id="UP001158576"/>
    </source>
</evidence>
<evidence type="ECO:0000313" key="3">
    <source>
        <dbReference type="EMBL" id="CAG5098887.1"/>
    </source>
</evidence>
<dbReference type="Gene3D" id="1.20.90.10">
    <property type="entry name" value="Phospholipase A2 domain"/>
    <property type="match status" value="1"/>
</dbReference>
<evidence type="ECO:0000259" key="2">
    <source>
        <dbReference type="SMART" id="SM00085"/>
    </source>
</evidence>
<keyword evidence="4" id="KW-1185">Reference proteome</keyword>
<dbReference type="SUPFAM" id="SSF48619">
    <property type="entry name" value="Phospholipase A2, PLA2"/>
    <property type="match status" value="1"/>
</dbReference>
<comment type="similarity">
    <text evidence="1">Belongs to the phospholipase A2 family.</text>
</comment>